<sequence length="246" mass="25811">MGSSKALLFFLSIVVSIAFSSGIQLILVNNCANSVWPGIMGSAGQPTPQYGGFQLAAAEEVVFDVPAGWSGRIWGRQGCCFDEHGKGTCETGDCGNGLRCGGAGGKPPATVVEMTFGTARSPLHYYDVSLVDGFNLPVAMSPVGGGIGCGVAGCEVDLNVCCPSRFEVRSADGKVVGCKSACLALQTDKYCCVGEYGSPSSCKPTLFSHLFKSICPRAYSFAYDDPSSLNKCRASRYLITFCPPTR</sequence>
<dbReference type="GeneID" id="109719610"/>
<keyword evidence="5" id="KW-1185">Reference proteome</keyword>
<dbReference type="CDD" id="cd09218">
    <property type="entry name" value="TLP-PA"/>
    <property type="match status" value="1"/>
</dbReference>
<dbReference type="FunFam" id="2.60.110.10:FF:000002">
    <property type="entry name" value="Thaumatin-like protein 1a"/>
    <property type="match status" value="1"/>
</dbReference>
<evidence type="ECO:0000256" key="1">
    <source>
        <dbReference type="ARBA" id="ARBA00010607"/>
    </source>
</evidence>
<dbReference type="InterPro" id="IPR001938">
    <property type="entry name" value="Thaumatin"/>
</dbReference>
<name>A0A6P5G2A4_ANACO</name>
<feature type="disulfide bond" evidence="3">
    <location>
        <begin position="192"/>
        <end position="202"/>
    </location>
</feature>
<evidence type="ECO:0000256" key="3">
    <source>
        <dbReference type="PIRSR" id="PIRSR002703-1"/>
    </source>
</evidence>
<keyword evidence="4" id="KW-0732">Signal</keyword>
<dbReference type="PANTHER" id="PTHR31048">
    <property type="entry name" value="OS03G0233200 PROTEIN"/>
    <property type="match status" value="1"/>
</dbReference>
<keyword evidence="2 3" id="KW-1015">Disulfide bond</keyword>
<feature type="disulfide bond" evidence="3">
    <location>
        <begin position="31"/>
        <end position="242"/>
    </location>
</feature>
<dbReference type="Gene3D" id="2.60.110.10">
    <property type="entry name" value="Thaumatin"/>
    <property type="match status" value="1"/>
</dbReference>
<dbReference type="PROSITE" id="PS00316">
    <property type="entry name" value="THAUMATIN_1"/>
    <property type="match status" value="1"/>
</dbReference>
<feature type="disulfide bond" evidence="3">
    <location>
        <begin position="79"/>
        <end position="89"/>
    </location>
</feature>
<feature type="chain" id="PRO_5028101280" evidence="4">
    <location>
        <begin position="23"/>
        <end position="246"/>
    </location>
</feature>
<dbReference type="AlphaFoldDB" id="A0A6P5G2A4"/>
<accession>A0A6P5G2A4</accession>
<evidence type="ECO:0000256" key="2">
    <source>
        <dbReference type="ARBA" id="ARBA00023157"/>
    </source>
</evidence>
<dbReference type="Pfam" id="PF00314">
    <property type="entry name" value="Thaumatin"/>
    <property type="match status" value="1"/>
</dbReference>
<dbReference type="RefSeq" id="XP_020101972.1">
    <property type="nucleotide sequence ID" value="XM_020246383.1"/>
</dbReference>
<dbReference type="InterPro" id="IPR037176">
    <property type="entry name" value="Osmotin/thaumatin-like_sf"/>
</dbReference>
<reference evidence="5" key="1">
    <citation type="journal article" date="2015" name="Nat. Genet.">
        <title>The pineapple genome and the evolution of CAM photosynthesis.</title>
        <authorList>
            <person name="Ming R."/>
            <person name="VanBuren R."/>
            <person name="Wai C.M."/>
            <person name="Tang H."/>
            <person name="Schatz M.C."/>
            <person name="Bowers J.E."/>
            <person name="Lyons E."/>
            <person name="Wang M.L."/>
            <person name="Chen J."/>
            <person name="Biggers E."/>
            <person name="Zhang J."/>
            <person name="Huang L."/>
            <person name="Zhang L."/>
            <person name="Miao W."/>
            <person name="Zhang J."/>
            <person name="Ye Z."/>
            <person name="Miao C."/>
            <person name="Lin Z."/>
            <person name="Wang H."/>
            <person name="Zhou H."/>
            <person name="Yim W.C."/>
            <person name="Priest H.D."/>
            <person name="Zheng C."/>
            <person name="Woodhouse M."/>
            <person name="Edger P.P."/>
            <person name="Guyot R."/>
            <person name="Guo H.B."/>
            <person name="Guo H."/>
            <person name="Zheng G."/>
            <person name="Singh R."/>
            <person name="Sharma A."/>
            <person name="Min X."/>
            <person name="Zheng Y."/>
            <person name="Lee H."/>
            <person name="Gurtowski J."/>
            <person name="Sedlazeck F.J."/>
            <person name="Harkess A."/>
            <person name="McKain M.R."/>
            <person name="Liao Z."/>
            <person name="Fang J."/>
            <person name="Liu J."/>
            <person name="Zhang X."/>
            <person name="Zhang Q."/>
            <person name="Hu W."/>
            <person name="Qin Y."/>
            <person name="Wang K."/>
            <person name="Chen L.Y."/>
            <person name="Shirley N."/>
            <person name="Lin Y.R."/>
            <person name="Liu L.Y."/>
            <person name="Hernandez A.G."/>
            <person name="Wright C.L."/>
            <person name="Bulone V."/>
            <person name="Tuskan G.A."/>
            <person name="Heath K."/>
            <person name="Zee F."/>
            <person name="Moore P.H."/>
            <person name="Sunkar R."/>
            <person name="Leebens-Mack J.H."/>
            <person name="Mockler T."/>
            <person name="Bennetzen J.L."/>
            <person name="Freeling M."/>
            <person name="Sankoff D."/>
            <person name="Paterson A.H."/>
            <person name="Zhu X."/>
            <person name="Yang X."/>
            <person name="Smith J.A."/>
            <person name="Cushman J.C."/>
            <person name="Paull R.E."/>
            <person name="Yu Q."/>
        </authorList>
    </citation>
    <scope>NUCLEOTIDE SEQUENCE [LARGE SCALE GENOMIC DNA]</scope>
    <source>
        <strain evidence="5">cv. F153</strain>
    </source>
</reference>
<feature type="disulfide bond" evidence="3">
    <location>
        <begin position="149"/>
        <end position="232"/>
    </location>
</feature>
<dbReference type="PROSITE" id="PS51367">
    <property type="entry name" value="THAUMATIN_2"/>
    <property type="match status" value="1"/>
</dbReference>
<dbReference type="PRINTS" id="PR00347">
    <property type="entry name" value="THAUMATIN"/>
</dbReference>
<feature type="disulfide bond" evidence="3">
    <location>
        <begin position="154"/>
        <end position="215"/>
    </location>
</feature>
<feature type="signal peptide" evidence="4">
    <location>
        <begin position="1"/>
        <end position="22"/>
    </location>
</feature>
<reference evidence="6" key="2">
    <citation type="submission" date="2025-08" db="UniProtKB">
        <authorList>
            <consortium name="RefSeq"/>
        </authorList>
    </citation>
    <scope>IDENTIFICATION</scope>
    <source>
        <tissue evidence="6">Leaf</tissue>
    </source>
</reference>
<evidence type="ECO:0000313" key="5">
    <source>
        <dbReference type="Proteomes" id="UP000515123"/>
    </source>
</evidence>
<organism evidence="5 6">
    <name type="scientific">Ananas comosus</name>
    <name type="common">Pineapple</name>
    <name type="synonym">Ananas ananas</name>
    <dbReference type="NCBI Taxonomy" id="4615"/>
    <lineage>
        <taxon>Eukaryota</taxon>
        <taxon>Viridiplantae</taxon>
        <taxon>Streptophyta</taxon>
        <taxon>Embryophyta</taxon>
        <taxon>Tracheophyta</taxon>
        <taxon>Spermatophyta</taxon>
        <taxon>Magnoliopsida</taxon>
        <taxon>Liliopsida</taxon>
        <taxon>Poales</taxon>
        <taxon>Bromeliaceae</taxon>
        <taxon>Bromelioideae</taxon>
        <taxon>Ananas</taxon>
    </lineage>
</organism>
<comment type="similarity">
    <text evidence="1">Belongs to the thaumatin family.</text>
</comment>
<dbReference type="InterPro" id="IPR017949">
    <property type="entry name" value="Thaumatin_CS"/>
</dbReference>
<dbReference type="SMART" id="SM00205">
    <property type="entry name" value="THN"/>
    <property type="match status" value="1"/>
</dbReference>
<feature type="disulfide bond" evidence="3">
    <location>
        <begin position="94"/>
        <end position="100"/>
    </location>
</feature>
<evidence type="ECO:0000313" key="6">
    <source>
        <dbReference type="RefSeq" id="XP_020101972.1"/>
    </source>
</evidence>
<dbReference type="Proteomes" id="UP000515123">
    <property type="component" value="Linkage group 13"/>
</dbReference>
<gene>
    <name evidence="6" type="primary">LOC109719610</name>
</gene>
<feature type="disulfide bond" evidence="3">
    <location>
        <begin position="182"/>
        <end position="191"/>
    </location>
</feature>
<dbReference type="SUPFAM" id="SSF49870">
    <property type="entry name" value="Osmotin, thaumatin-like protein"/>
    <property type="match status" value="1"/>
</dbReference>
<proteinExistence type="inferred from homology"/>
<protein>
    <submittedName>
        <fullName evidence="6">Thaumatin-like protein</fullName>
    </submittedName>
</protein>
<feature type="disulfide bond" evidence="3">
    <location>
        <begin position="162"/>
        <end position="178"/>
    </location>
</feature>
<evidence type="ECO:0000256" key="4">
    <source>
        <dbReference type="SAM" id="SignalP"/>
    </source>
</evidence>
<dbReference type="OrthoDB" id="430315at2759"/>
<dbReference type="PIRSF" id="PIRSF002703">
    <property type="entry name" value="Thaumatin"/>
    <property type="match status" value="1"/>
</dbReference>